<dbReference type="InterPro" id="IPR043129">
    <property type="entry name" value="ATPase_NBD"/>
</dbReference>
<proteinExistence type="inferred from homology"/>
<evidence type="ECO:0000313" key="2">
    <source>
        <dbReference type="EMBL" id="MFD1464493.1"/>
    </source>
</evidence>
<dbReference type="EMBL" id="JBHTOF010000002">
    <property type="protein sequence ID" value="MFD1464493.1"/>
    <property type="molecule type" value="Genomic_DNA"/>
</dbReference>
<comment type="caution">
    <text evidence="2">The sequence shown here is derived from an EMBL/GenBank/DDBJ whole genome shotgun (WGS) entry which is preliminary data.</text>
</comment>
<reference evidence="3" key="1">
    <citation type="journal article" date="2019" name="Int. J. Syst. Evol. Microbiol.">
        <title>The Global Catalogue of Microorganisms (GCM) 10K type strain sequencing project: providing services to taxonomists for standard genome sequencing and annotation.</title>
        <authorList>
            <consortium name="The Broad Institute Genomics Platform"/>
            <consortium name="The Broad Institute Genome Sequencing Center for Infectious Disease"/>
            <person name="Wu L."/>
            <person name="Ma J."/>
        </authorList>
    </citation>
    <scope>NUCLEOTIDE SEQUENCE [LARGE SCALE GENOMIC DNA]</scope>
    <source>
        <strain evidence="3">CCM 8951</strain>
    </source>
</reference>
<name>A0ABW4DL45_9LACO</name>
<evidence type="ECO:0000313" key="3">
    <source>
        <dbReference type="Proteomes" id="UP001597244"/>
    </source>
</evidence>
<dbReference type="PANTHER" id="PTHR18964">
    <property type="entry name" value="ROK (REPRESSOR, ORF, KINASE) FAMILY"/>
    <property type="match status" value="1"/>
</dbReference>
<dbReference type="RefSeq" id="WP_125578867.1">
    <property type="nucleotide sequence ID" value="NZ_JBHTOF010000002.1"/>
</dbReference>
<dbReference type="Gene3D" id="3.30.420.40">
    <property type="match status" value="2"/>
</dbReference>
<organism evidence="2 3">
    <name type="scientific">Lapidilactobacillus mulanensis</name>
    <dbReference type="NCBI Taxonomy" id="2485999"/>
    <lineage>
        <taxon>Bacteria</taxon>
        <taxon>Bacillati</taxon>
        <taxon>Bacillota</taxon>
        <taxon>Bacilli</taxon>
        <taxon>Lactobacillales</taxon>
        <taxon>Lactobacillaceae</taxon>
        <taxon>Lapidilactobacillus</taxon>
    </lineage>
</organism>
<accession>A0ABW4DL45</accession>
<comment type="similarity">
    <text evidence="1">Belongs to the ROK (NagC/XylR) family.</text>
</comment>
<dbReference type="PANTHER" id="PTHR18964:SF149">
    <property type="entry name" value="BIFUNCTIONAL UDP-N-ACETYLGLUCOSAMINE 2-EPIMERASE_N-ACETYLMANNOSAMINE KINASE"/>
    <property type="match status" value="1"/>
</dbReference>
<dbReference type="Proteomes" id="UP001597244">
    <property type="component" value="Unassembled WGS sequence"/>
</dbReference>
<keyword evidence="3" id="KW-1185">Reference proteome</keyword>
<dbReference type="SUPFAM" id="SSF53067">
    <property type="entry name" value="Actin-like ATPase domain"/>
    <property type="match status" value="1"/>
</dbReference>
<protein>
    <submittedName>
        <fullName evidence="2">ROK family protein</fullName>
    </submittedName>
</protein>
<sequence length="300" mass="32253">MNKYYLGVDIGGTFIKMGVVSSNGQIVDRCKVESKYDISEITKIINTYLIKQSKRTTIIGVGISLPGVISSEGIMQTAGALKSLIGLNIKKIVEEALKLPAEIITDSKAVALSEGWLGNGKNYSDYVCITLGSAVGGAIVINNRLYWGLGGLAGEFGVSLMDRSDAEYKLDSTSLHAGVVGGLCRKYSLATDQKITDAALIFSLAKEGDAIAQHFFDEFLDDVARLLVNISVYIAPEAILIGGGISADKVIMDKIQRAYDKIIQKYHVLSLVNMPVILPCKLKNDAGMIGAVKLLIQTQE</sequence>
<gene>
    <name evidence="2" type="ORF">ACFQ4L_00030</name>
</gene>
<dbReference type="Pfam" id="PF00480">
    <property type="entry name" value="ROK"/>
    <property type="match status" value="1"/>
</dbReference>
<dbReference type="InterPro" id="IPR000600">
    <property type="entry name" value="ROK"/>
</dbReference>
<evidence type="ECO:0000256" key="1">
    <source>
        <dbReference type="ARBA" id="ARBA00006479"/>
    </source>
</evidence>